<dbReference type="EMBL" id="MU853775">
    <property type="protein sequence ID" value="KAK3942317.1"/>
    <property type="molecule type" value="Genomic_DNA"/>
</dbReference>
<reference evidence="3" key="1">
    <citation type="journal article" date="2023" name="Mol. Phylogenet. Evol.">
        <title>Genome-scale phylogeny and comparative genomics of the fungal order Sordariales.</title>
        <authorList>
            <person name="Hensen N."/>
            <person name="Bonometti L."/>
            <person name="Westerberg I."/>
            <person name="Brannstrom I.O."/>
            <person name="Guillou S."/>
            <person name="Cros-Aarteil S."/>
            <person name="Calhoun S."/>
            <person name="Haridas S."/>
            <person name="Kuo A."/>
            <person name="Mondo S."/>
            <person name="Pangilinan J."/>
            <person name="Riley R."/>
            <person name="LaButti K."/>
            <person name="Andreopoulos B."/>
            <person name="Lipzen A."/>
            <person name="Chen C."/>
            <person name="Yan M."/>
            <person name="Daum C."/>
            <person name="Ng V."/>
            <person name="Clum A."/>
            <person name="Steindorff A."/>
            <person name="Ohm R.A."/>
            <person name="Martin F."/>
            <person name="Silar P."/>
            <person name="Natvig D.O."/>
            <person name="Lalanne C."/>
            <person name="Gautier V."/>
            <person name="Ament-Velasquez S.L."/>
            <person name="Kruys A."/>
            <person name="Hutchinson M.I."/>
            <person name="Powell A.J."/>
            <person name="Barry K."/>
            <person name="Miller A.N."/>
            <person name="Grigoriev I.V."/>
            <person name="Debuchy R."/>
            <person name="Gladieux P."/>
            <person name="Hiltunen Thoren M."/>
            <person name="Johannesson H."/>
        </authorList>
    </citation>
    <scope>NUCLEOTIDE SEQUENCE [LARGE SCALE GENOMIC DNA]</scope>
    <source>
        <strain evidence="3">CBS 340.73</strain>
    </source>
</reference>
<gene>
    <name evidence="2" type="ORF">QBC46DRAFT_447978</name>
</gene>
<evidence type="ECO:0000313" key="2">
    <source>
        <dbReference type="EMBL" id="KAK3942317.1"/>
    </source>
</evidence>
<keyword evidence="3" id="KW-1185">Reference proteome</keyword>
<organism evidence="2 3">
    <name type="scientific">Diplogelasinospora grovesii</name>
    <dbReference type="NCBI Taxonomy" id="303347"/>
    <lineage>
        <taxon>Eukaryota</taxon>
        <taxon>Fungi</taxon>
        <taxon>Dikarya</taxon>
        <taxon>Ascomycota</taxon>
        <taxon>Pezizomycotina</taxon>
        <taxon>Sordariomycetes</taxon>
        <taxon>Sordariomycetidae</taxon>
        <taxon>Sordariales</taxon>
        <taxon>Diplogelasinosporaceae</taxon>
        <taxon>Diplogelasinospora</taxon>
    </lineage>
</organism>
<feature type="compositionally biased region" description="Low complexity" evidence="1">
    <location>
        <begin position="21"/>
        <end position="37"/>
    </location>
</feature>
<feature type="compositionally biased region" description="Polar residues" evidence="1">
    <location>
        <begin position="106"/>
        <end position="115"/>
    </location>
</feature>
<feature type="region of interest" description="Disordered" evidence="1">
    <location>
        <begin position="98"/>
        <end position="120"/>
    </location>
</feature>
<accession>A0AAN6S5Y0</accession>
<dbReference type="AlphaFoldDB" id="A0AAN6S5Y0"/>
<evidence type="ECO:0000256" key="1">
    <source>
        <dbReference type="SAM" id="MobiDB-lite"/>
    </source>
</evidence>
<dbReference type="Proteomes" id="UP001303473">
    <property type="component" value="Unassembled WGS sequence"/>
</dbReference>
<evidence type="ECO:0000313" key="3">
    <source>
        <dbReference type="Proteomes" id="UP001303473"/>
    </source>
</evidence>
<protein>
    <submittedName>
        <fullName evidence="2">Uncharacterized protein</fullName>
    </submittedName>
</protein>
<sequence length="449" mass="50241">MTSRTRKPKVSWLPSPTQAVTTNSSSTAANHATTSSTPPGKQIDKPILTVRERLQRTVAVQGKLAATADGTPRRLPRIAAAAAAAAQVAGRVIEIEDDTPEPIQPHKSQNRQQQQRSEDRWWQMTVGQDDDTPVSAERVDFEKVKAETCGMRSPDSVAEEGSHQLVQTQRRRVNHFPDTDYDKPIRELREYYRNKVDEALDTVVSGLQQAQAHFNKHLQTISDDNETFLKAAEEQAKHTCAPLSSFKIRSQKRSPDGTVKNESMTVKDLSSAAHAQIESLGKKIFSQWKQWEQAHLEVKKARQEIIQKETSAAETLETFRAGIEKDIKNAGKEAKKLGDAVMMEAKHLEKDYRKATVPDLLIFHKSINDMLLTTKANTKMRITDLESSTIYNQALEATQRASETSTCLYQRADALGRTGKRRGNHRNSTQRQDAVFLSFNNNSGIGKTA</sequence>
<feature type="region of interest" description="Disordered" evidence="1">
    <location>
        <begin position="1"/>
        <end position="47"/>
    </location>
</feature>
<proteinExistence type="predicted"/>
<comment type="caution">
    <text evidence="2">The sequence shown here is derived from an EMBL/GenBank/DDBJ whole genome shotgun (WGS) entry which is preliminary data.</text>
</comment>
<name>A0AAN6S5Y0_9PEZI</name>